<protein>
    <submittedName>
        <fullName evidence="2">Uncharacterized protein</fullName>
    </submittedName>
</protein>
<dbReference type="PROSITE" id="PS00061">
    <property type="entry name" value="ADH_SHORT"/>
    <property type="match status" value="1"/>
</dbReference>
<dbReference type="InterPro" id="IPR036291">
    <property type="entry name" value="NAD(P)-bd_dom_sf"/>
</dbReference>
<comment type="caution">
    <text evidence="2">The sequence shown here is derived from an EMBL/GenBank/DDBJ whole genome shotgun (WGS) entry which is preliminary data.</text>
</comment>
<dbReference type="Gene3D" id="3.40.50.720">
    <property type="entry name" value="NAD(P)-binding Rossmann-like Domain"/>
    <property type="match status" value="1"/>
</dbReference>
<organism evidence="2 3">
    <name type="scientific">Cercophora newfieldiana</name>
    <dbReference type="NCBI Taxonomy" id="92897"/>
    <lineage>
        <taxon>Eukaryota</taxon>
        <taxon>Fungi</taxon>
        <taxon>Dikarya</taxon>
        <taxon>Ascomycota</taxon>
        <taxon>Pezizomycotina</taxon>
        <taxon>Sordariomycetes</taxon>
        <taxon>Sordariomycetidae</taxon>
        <taxon>Sordariales</taxon>
        <taxon>Lasiosphaeriaceae</taxon>
        <taxon>Cercophora</taxon>
    </lineage>
</organism>
<accession>A0AA39YSG6</accession>
<dbReference type="PANTHER" id="PTHR45458:SF3">
    <property type="entry name" value="CHAIN DEHYDROGENASE (ATSC), PUTATIVE-RELATED"/>
    <property type="match status" value="1"/>
</dbReference>
<dbReference type="InterPro" id="IPR052184">
    <property type="entry name" value="SDR_enzymes"/>
</dbReference>
<gene>
    <name evidence="2" type="ORF">B0T16DRAFT_363040</name>
</gene>
<dbReference type="Proteomes" id="UP001174936">
    <property type="component" value="Unassembled WGS sequence"/>
</dbReference>
<proteinExistence type="predicted"/>
<keyword evidence="3" id="KW-1185">Reference proteome</keyword>
<dbReference type="Pfam" id="PF00106">
    <property type="entry name" value="adh_short"/>
    <property type="match status" value="1"/>
</dbReference>
<evidence type="ECO:0000256" key="1">
    <source>
        <dbReference type="ARBA" id="ARBA00022857"/>
    </source>
</evidence>
<dbReference type="EMBL" id="JAULSV010000001">
    <property type="protein sequence ID" value="KAK0657796.1"/>
    <property type="molecule type" value="Genomic_DNA"/>
</dbReference>
<keyword evidence="1" id="KW-0521">NADP</keyword>
<dbReference type="AlphaFoldDB" id="A0AA39YSG6"/>
<sequence length="272" mass="29233">MPSYVITGVSRGLGYEFLRQYSSDPANTVIGYVRNKAATDKKVSEDADLKTRTNIHILEADVSNYEALKSAASETAKITGGSLDYIIANAALVSDFDGYDPIGELGPPEEVTKVAREYFDSNVIGNIHLFNLLVPLILKGNAKKVITLSTGMADINFVNPFEITGGSLYAASKAAMNMIVSKFSAQYKKDGVLFMSLSPGFVNTGHYDNLTESQAKGLASMAAKFAAYAPHFTGMLTPEESATAVRSVIESVSIEKGHAGDMLSHLGNKQWL</sequence>
<dbReference type="PANTHER" id="PTHR45458">
    <property type="entry name" value="SHORT-CHAIN DEHYDROGENASE/REDUCTASE SDR"/>
    <property type="match status" value="1"/>
</dbReference>
<dbReference type="GO" id="GO:0016616">
    <property type="term" value="F:oxidoreductase activity, acting on the CH-OH group of donors, NAD or NADP as acceptor"/>
    <property type="evidence" value="ECO:0007669"/>
    <property type="project" value="TreeGrafter"/>
</dbReference>
<evidence type="ECO:0000313" key="2">
    <source>
        <dbReference type="EMBL" id="KAK0657796.1"/>
    </source>
</evidence>
<dbReference type="InterPro" id="IPR002347">
    <property type="entry name" value="SDR_fam"/>
</dbReference>
<dbReference type="SUPFAM" id="SSF51735">
    <property type="entry name" value="NAD(P)-binding Rossmann-fold domains"/>
    <property type="match status" value="1"/>
</dbReference>
<evidence type="ECO:0000313" key="3">
    <source>
        <dbReference type="Proteomes" id="UP001174936"/>
    </source>
</evidence>
<dbReference type="PRINTS" id="PR00081">
    <property type="entry name" value="GDHRDH"/>
</dbReference>
<name>A0AA39YSG6_9PEZI</name>
<dbReference type="InterPro" id="IPR020904">
    <property type="entry name" value="Sc_DH/Rdtase_CS"/>
</dbReference>
<reference evidence="2" key="1">
    <citation type="submission" date="2023-06" db="EMBL/GenBank/DDBJ databases">
        <title>Genome-scale phylogeny and comparative genomics of the fungal order Sordariales.</title>
        <authorList>
            <consortium name="Lawrence Berkeley National Laboratory"/>
            <person name="Hensen N."/>
            <person name="Bonometti L."/>
            <person name="Westerberg I."/>
            <person name="Brannstrom I.O."/>
            <person name="Guillou S."/>
            <person name="Cros-Aarteil S."/>
            <person name="Calhoun S."/>
            <person name="Haridas S."/>
            <person name="Kuo A."/>
            <person name="Mondo S."/>
            <person name="Pangilinan J."/>
            <person name="Riley R."/>
            <person name="Labutti K."/>
            <person name="Andreopoulos B."/>
            <person name="Lipzen A."/>
            <person name="Chen C."/>
            <person name="Yanf M."/>
            <person name="Daum C."/>
            <person name="Ng V."/>
            <person name="Clum A."/>
            <person name="Steindorff A."/>
            <person name="Ohm R."/>
            <person name="Martin F."/>
            <person name="Silar P."/>
            <person name="Natvig D."/>
            <person name="Lalanne C."/>
            <person name="Gautier V."/>
            <person name="Ament-Velasquez S.L."/>
            <person name="Kruys A."/>
            <person name="Hutchinson M.I."/>
            <person name="Powell A.J."/>
            <person name="Barry K."/>
            <person name="Miller A.N."/>
            <person name="Grigoriev I.V."/>
            <person name="Debuchy R."/>
            <person name="Gladieux P."/>
            <person name="Thoren M.H."/>
            <person name="Johannesson H."/>
        </authorList>
    </citation>
    <scope>NUCLEOTIDE SEQUENCE</scope>
    <source>
        <strain evidence="2">SMH2532-1</strain>
    </source>
</reference>